<evidence type="ECO:0000313" key="3">
    <source>
        <dbReference type="Proteomes" id="UP000283745"/>
    </source>
</evidence>
<dbReference type="CDD" id="cd00009">
    <property type="entry name" value="AAA"/>
    <property type="match status" value="1"/>
</dbReference>
<dbReference type="Gene3D" id="3.40.50.300">
    <property type="entry name" value="P-loop containing nucleotide triphosphate hydrolases"/>
    <property type="match status" value="1"/>
</dbReference>
<sequence length="506" mass="57881">MNIKDAKKELLHTIQVYTRKDAHGRYLMPAVRQRPLLLIGPPGIGKTAIMEQVAKECRIGLVSYTITHHTRQSAVGLPVIVKKNFQGKEYSITEYTMSEIIASVYEKIEETSCKEGILFIDEINCVSETLVPTMLQFLQNKTFGTHPVPEGWIIAAAGNPVEYNRSAREFDIVTLDRVKRMDIEPDLDIWKEYAYARGLHTSVISYLNLKKEHFYHIENTADGVSFVTARGWEDLSSILFGYEELGFTPDEKLIRQYIQDNDIARDFAAYYQLYAKYRRDYPIAGLLEGNLSEKNFHAVCAMASSAPSDERLSVCSLLLDGWNRYFLLFEKEDHFVIRLQETLSQAKAALLAGSSLTDFAEQYRNTLKIRQQNQLLDGRETDESEKTARILENCLIETRKKRLNTPEEIIAVLRAALSRSATSRKDLAQKTQLALKQGFAFAKTAFHDGPELLFLISDLSHNSHAMSFIRTFGCEEYFVFSKKLEFRKERAQLLQEIDAATFNFRG</sequence>
<protein>
    <submittedName>
        <fullName evidence="2">AAA family ATPase</fullName>
    </submittedName>
</protein>
<dbReference type="InterPro" id="IPR003593">
    <property type="entry name" value="AAA+_ATPase"/>
</dbReference>
<dbReference type="InterPro" id="IPR027417">
    <property type="entry name" value="P-loop_NTPase"/>
</dbReference>
<evidence type="ECO:0000259" key="1">
    <source>
        <dbReference type="SMART" id="SM00382"/>
    </source>
</evidence>
<dbReference type="RefSeq" id="WP_118050168.1">
    <property type="nucleotide sequence ID" value="NZ_CABJFK010000002.1"/>
</dbReference>
<dbReference type="InterPro" id="IPR003959">
    <property type="entry name" value="ATPase_AAA_core"/>
</dbReference>
<feature type="domain" description="AAA+ ATPase" evidence="1">
    <location>
        <begin position="32"/>
        <end position="176"/>
    </location>
</feature>
<dbReference type="Pfam" id="PF00004">
    <property type="entry name" value="AAA"/>
    <property type="match status" value="1"/>
</dbReference>
<comment type="caution">
    <text evidence="2">The sequence shown here is derived from an EMBL/GenBank/DDBJ whole genome shotgun (WGS) entry which is preliminary data.</text>
</comment>
<proteinExistence type="predicted"/>
<dbReference type="Proteomes" id="UP000283745">
    <property type="component" value="Unassembled WGS sequence"/>
</dbReference>
<evidence type="ECO:0000313" key="2">
    <source>
        <dbReference type="EMBL" id="RHE41434.1"/>
    </source>
</evidence>
<dbReference type="SMART" id="SM00382">
    <property type="entry name" value="AAA"/>
    <property type="match status" value="1"/>
</dbReference>
<organism evidence="2 3">
    <name type="scientific">Blautia obeum</name>
    <dbReference type="NCBI Taxonomy" id="40520"/>
    <lineage>
        <taxon>Bacteria</taxon>
        <taxon>Bacillati</taxon>
        <taxon>Bacillota</taxon>
        <taxon>Clostridia</taxon>
        <taxon>Lachnospirales</taxon>
        <taxon>Lachnospiraceae</taxon>
        <taxon>Blautia</taxon>
    </lineage>
</organism>
<dbReference type="GO" id="GO:0005524">
    <property type="term" value="F:ATP binding"/>
    <property type="evidence" value="ECO:0007669"/>
    <property type="project" value="InterPro"/>
</dbReference>
<gene>
    <name evidence="2" type="ORF">DW740_03835</name>
</gene>
<dbReference type="AlphaFoldDB" id="A0A414JA83"/>
<dbReference type="GO" id="GO:0016887">
    <property type="term" value="F:ATP hydrolysis activity"/>
    <property type="evidence" value="ECO:0007669"/>
    <property type="project" value="InterPro"/>
</dbReference>
<dbReference type="EMBL" id="QSKF01000002">
    <property type="protein sequence ID" value="RHE41434.1"/>
    <property type="molecule type" value="Genomic_DNA"/>
</dbReference>
<name>A0A414JA83_9FIRM</name>
<accession>A0A414JA83</accession>
<reference evidence="2 3" key="1">
    <citation type="submission" date="2018-08" db="EMBL/GenBank/DDBJ databases">
        <title>A genome reference for cultivated species of the human gut microbiota.</title>
        <authorList>
            <person name="Zou Y."/>
            <person name="Xue W."/>
            <person name="Luo G."/>
        </authorList>
    </citation>
    <scope>NUCLEOTIDE SEQUENCE [LARGE SCALE GENOMIC DNA]</scope>
    <source>
        <strain evidence="2 3">AM28-23</strain>
    </source>
</reference>
<dbReference type="SUPFAM" id="SSF52540">
    <property type="entry name" value="P-loop containing nucleoside triphosphate hydrolases"/>
    <property type="match status" value="1"/>
</dbReference>